<dbReference type="PROSITE" id="PS50835">
    <property type="entry name" value="IG_LIKE"/>
    <property type="match status" value="1"/>
</dbReference>
<reference evidence="5" key="3">
    <citation type="submission" date="2025-09" db="UniProtKB">
        <authorList>
            <consortium name="Ensembl"/>
        </authorList>
    </citation>
    <scope>IDENTIFICATION</scope>
</reference>
<evidence type="ECO:0000256" key="3">
    <source>
        <dbReference type="SAM" id="SignalP"/>
    </source>
</evidence>
<dbReference type="GO" id="GO:0004888">
    <property type="term" value="F:transmembrane signaling receptor activity"/>
    <property type="evidence" value="ECO:0007669"/>
    <property type="project" value="InterPro"/>
</dbReference>
<dbReference type="OrthoDB" id="9898104at2759"/>
<dbReference type="STRING" id="59729.ENSTGUP00000009961"/>
<dbReference type="InterPro" id="IPR007110">
    <property type="entry name" value="Ig-like_dom"/>
</dbReference>
<reference evidence="5" key="2">
    <citation type="submission" date="2025-08" db="UniProtKB">
        <authorList>
            <consortium name="Ensembl"/>
        </authorList>
    </citation>
    <scope>IDENTIFICATION</scope>
</reference>
<dbReference type="KEGG" id="tgu:101233865"/>
<dbReference type="PANTHER" id="PTHR35680">
    <property type="entry name" value="NFAT ACTIVATION MOLECULE 1"/>
    <property type="match status" value="1"/>
</dbReference>
<dbReference type="Ensembl" id="ENSTGUT00000010068.2">
    <property type="protein sequence ID" value="ENSTGUP00000009961.2"/>
    <property type="gene ID" value="ENSTGUG00000009665.2"/>
</dbReference>
<dbReference type="Pfam" id="PF25830">
    <property type="entry name" value="Ig_NFAM1"/>
    <property type="match status" value="1"/>
</dbReference>
<dbReference type="InParanoid" id="H0ZH96"/>
<evidence type="ECO:0000313" key="6">
    <source>
        <dbReference type="Proteomes" id="UP000007754"/>
    </source>
</evidence>
<dbReference type="InterPro" id="IPR033549">
    <property type="entry name" value="NFAM1"/>
</dbReference>
<dbReference type="GeneTree" id="ENSGT00390000000787"/>
<dbReference type="GO" id="GO:0050853">
    <property type="term" value="P:B cell receptor signaling pathway"/>
    <property type="evidence" value="ECO:0007669"/>
    <property type="project" value="TreeGrafter"/>
</dbReference>
<protein>
    <submittedName>
        <fullName evidence="5">NFAT activating protein with ITAM motif 1</fullName>
    </submittedName>
</protein>
<dbReference type="FunCoup" id="H0ZH96">
    <property type="interactions" value="1"/>
</dbReference>
<feature type="region of interest" description="Disordered" evidence="1">
    <location>
        <begin position="215"/>
        <end position="241"/>
    </location>
</feature>
<evidence type="ECO:0000256" key="1">
    <source>
        <dbReference type="SAM" id="MobiDB-lite"/>
    </source>
</evidence>
<dbReference type="Proteomes" id="UP000007754">
    <property type="component" value="Chromosome 1A"/>
</dbReference>
<keyword evidence="2" id="KW-1133">Transmembrane helix</keyword>
<sequence>MIPDLKVIFLFLWLLQYGGGNVDVQQKPPIQVALLKEGISIPCKVIFPYMPKYTKFSISYYWINSLDQKTSIYSRLENVVIPSGEENKTAALSYNYRIMPLENTSSTGTYYCKVMWNDIQKMGKGVFVLIRDTGYINTSYVWEILITLTVLLAVLSITATALLLWKRKVLCPRRSQPNILRQKVETQLPSASPPPLPPPVYDSLDVQRVDVYSSLENNTNNPSHRKNPPRKQNPGPCSSTSPGAHSFVQMFCCMTYAERHRGVWHHCSL</sequence>
<accession>H0ZH96</accession>
<dbReference type="InterPro" id="IPR057883">
    <property type="entry name" value="Ig_NFAM1"/>
</dbReference>
<dbReference type="CTD" id="150372"/>
<dbReference type="GO" id="GO:0050861">
    <property type="term" value="P:positive regulation of B cell receptor signaling pathway"/>
    <property type="evidence" value="ECO:0007669"/>
    <property type="project" value="InterPro"/>
</dbReference>
<feature type="chain" id="PRO_5025657175" evidence="3">
    <location>
        <begin position="21"/>
        <end position="269"/>
    </location>
</feature>
<proteinExistence type="predicted"/>
<dbReference type="InterPro" id="IPR036179">
    <property type="entry name" value="Ig-like_dom_sf"/>
</dbReference>
<dbReference type="PANTHER" id="PTHR35680:SF1">
    <property type="entry name" value="NFAT ACTIVATION MOLECULE 1"/>
    <property type="match status" value="1"/>
</dbReference>
<dbReference type="GO" id="GO:0001819">
    <property type="term" value="P:positive regulation of cytokine production"/>
    <property type="evidence" value="ECO:0007669"/>
    <property type="project" value="InterPro"/>
</dbReference>
<evidence type="ECO:0000313" key="5">
    <source>
        <dbReference type="Ensembl" id="ENSTGUP00000009961.2"/>
    </source>
</evidence>
<evidence type="ECO:0000259" key="4">
    <source>
        <dbReference type="PROSITE" id="PS50835"/>
    </source>
</evidence>
<dbReference type="AlphaFoldDB" id="H0ZH96"/>
<dbReference type="SUPFAM" id="SSF48726">
    <property type="entry name" value="Immunoglobulin"/>
    <property type="match status" value="1"/>
</dbReference>
<evidence type="ECO:0000256" key="2">
    <source>
        <dbReference type="SAM" id="Phobius"/>
    </source>
</evidence>
<feature type="transmembrane region" description="Helical" evidence="2">
    <location>
        <begin position="140"/>
        <end position="165"/>
    </location>
</feature>
<dbReference type="GO" id="GO:0045577">
    <property type="term" value="P:regulation of B cell differentiation"/>
    <property type="evidence" value="ECO:0007669"/>
    <property type="project" value="InterPro"/>
</dbReference>
<name>H0ZH96_TAEGU</name>
<feature type="signal peptide" evidence="3">
    <location>
        <begin position="1"/>
        <end position="20"/>
    </location>
</feature>
<keyword evidence="6" id="KW-1185">Reference proteome</keyword>
<dbReference type="GO" id="GO:0045121">
    <property type="term" value="C:membrane raft"/>
    <property type="evidence" value="ECO:0007669"/>
    <property type="project" value="TreeGrafter"/>
</dbReference>
<keyword evidence="3" id="KW-0732">Signal</keyword>
<dbReference type="HOGENOM" id="CLU_1735714_0_0_1"/>
<reference evidence="5 6" key="1">
    <citation type="journal article" date="2010" name="Nature">
        <title>The genome of a songbird.</title>
        <authorList>
            <person name="Warren W.C."/>
            <person name="Clayton D.F."/>
            <person name="Ellegren H."/>
            <person name="Arnold A.P."/>
            <person name="Hillier L.W."/>
            <person name="Kunstner A."/>
            <person name="Searle S."/>
            <person name="White S."/>
            <person name="Vilella A.J."/>
            <person name="Fairley S."/>
            <person name="Heger A."/>
            <person name="Kong L."/>
            <person name="Ponting C.P."/>
            <person name="Jarvis E.D."/>
            <person name="Mello C.V."/>
            <person name="Minx P."/>
            <person name="Lovell P."/>
            <person name="Velho T.A."/>
            <person name="Ferris M."/>
            <person name="Balakrishnan C.N."/>
            <person name="Sinha S."/>
            <person name="Blatti C."/>
            <person name="London S.E."/>
            <person name="Li Y."/>
            <person name="Lin Y.C."/>
            <person name="George J."/>
            <person name="Sweedler J."/>
            <person name="Southey B."/>
            <person name="Gunaratne P."/>
            <person name="Watson M."/>
            <person name="Nam K."/>
            <person name="Backstrom N."/>
            <person name="Smeds L."/>
            <person name="Nabholz B."/>
            <person name="Itoh Y."/>
            <person name="Whitney O."/>
            <person name="Pfenning A.R."/>
            <person name="Howard J."/>
            <person name="Volker M."/>
            <person name="Skinner B.M."/>
            <person name="Griffin D.K."/>
            <person name="Ye L."/>
            <person name="McLaren W.M."/>
            <person name="Flicek P."/>
            <person name="Quesada V."/>
            <person name="Velasco G."/>
            <person name="Lopez-Otin C."/>
            <person name="Puente X.S."/>
            <person name="Olender T."/>
            <person name="Lancet D."/>
            <person name="Smit A.F."/>
            <person name="Hubley R."/>
            <person name="Konkel M.K."/>
            <person name="Walker J.A."/>
            <person name="Batzer M.A."/>
            <person name="Gu W."/>
            <person name="Pollock D.D."/>
            <person name="Chen L."/>
            <person name="Cheng Z."/>
            <person name="Eichler E.E."/>
            <person name="Stapley J."/>
            <person name="Slate J."/>
            <person name="Ekblom R."/>
            <person name="Birkhead T."/>
            <person name="Burke T."/>
            <person name="Burt D."/>
            <person name="Scharff C."/>
            <person name="Adam I."/>
            <person name="Richard H."/>
            <person name="Sultan M."/>
            <person name="Soldatov A."/>
            <person name="Lehrach H."/>
            <person name="Edwards S.V."/>
            <person name="Yang S.P."/>
            <person name="Li X."/>
            <person name="Graves T."/>
            <person name="Fulton L."/>
            <person name="Nelson J."/>
            <person name="Chinwalla A."/>
            <person name="Hou S."/>
            <person name="Mardis E.R."/>
            <person name="Wilson R.K."/>
        </authorList>
    </citation>
    <scope>NUCLEOTIDE SEQUENCE [LARGE SCALE GENOMIC DNA]</scope>
</reference>
<keyword evidence="2" id="KW-0472">Membrane</keyword>
<feature type="domain" description="Ig-like" evidence="4">
    <location>
        <begin position="28"/>
        <end position="114"/>
    </location>
</feature>
<keyword evidence="2" id="KW-0812">Transmembrane</keyword>
<organism evidence="5 6">
    <name type="scientific">Taeniopygia guttata</name>
    <name type="common">Zebra finch</name>
    <name type="synonym">Poephila guttata</name>
    <dbReference type="NCBI Taxonomy" id="59729"/>
    <lineage>
        <taxon>Eukaryota</taxon>
        <taxon>Metazoa</taxon>
        <taxon>Chordata</taxon>
        <taxon>Craniata</taxon>
        <taxon>Vertebrata</taxon>
        <taxon>Euteleostomi</taxon>
        <taxon>Archelosauria</taxon>
        <taxon>Archosauria</taxon>
        <taxon>Dinosauria</taxon>
        <taxon>Saurischia</taxon>
        <taxon>Theropoda</taxon>
        <taxon>Coelurosauria</taxon>
        <taxon>Aves</taxon>
        <taxon>Neognathae</taxon>
        <taxon>Neoaves</taxon>
        <taxon>Telluraves</taxon>
        <taxon>Australaves</taxon>
        <taxon>Passeriformes</taxon>
        <taxon>Passeroidea</taxon>
        <taxon>Estrildidae</taxon>
        <taxon>Estrildinae</taxon>
        <taxon>Taeniopygia</taxon>
    </lineage>
</organism>
<gene>
    <name evidence="5" type="primary">NFAM1</name>
</gene>